<proteinExistence type="predicted"/>
<dbReference type="OrthoDB" id="1453553at2"/>
<name>A0A1G9WDR4_9FLAO</name>
<accession>A0A1G9WDR4</accession>
<dbReference type="AlphaFoldDB" id="A0A1G9WDR4"/>
<keyword evidence="2" id="KW-1185">Reference proteome</keyword>
<dbReference type="EMBL" id="FNGV01000015">
    <property type="protein sequence ID" value="SDM82639.1"/>
    <property type="molecule type" value="Genomic_DNA"/>
</dbReference>
<dbReference type="RefSeq" id="WP_089894475.1">
    <property type="nucleotide sequence ID" value="NZ_FNGV01000015.1"/>
</dbReference>
<evidence type="ECO:0000313" key="2">
    <source>
        <dbReference type="Proteomes" id="UP000199440"/>
    </source>
</evidence>
<reference evidence="1 2" key="1">
    <citation type="submission" date="2016-10" db="EMBL/GenBank/DDBJ databases">
        <authorList>
            <person name="de Groot N.N."/>
        </authorList>
    </citation>
    <scope>NUCLEOTIDE SEQUENCE [LARGE SCALE GENOMIC DNA]</scope>
    <source>
        <strain evidence="1 2">DSM 19886</strain>
    </source>
</reference>
<gene>
    <name evidence="1" type="ORF">SAMN04488514_11567</name>
</gene>
<dbReference type="STRING" id="192904.SAMN04488514_11567"/>
<dbReference type="Proteomes" id="UP000199440">
    <property type="component" value="Unassembled WGS sequence"/>
</dbReference>
<organism evidence="1 2">
    <name type="scientific">Kriegella aquimaris</name>
    <dbReference type="NCBI Taxonomy" id="192904"/>
    <lineage>
        <taxon>Bacteria</taxon>
        <taxon>Pseudomonadati</taxon>
        <taxon>Bacteroidota</taxon>
        <taxon>Flavobacteriia</taxon>
        <taxon>Flavobacteriales</taxon>
        <taxon>Flavobacteriaceae</taxon>
        <taxon>Kriegella</taxon>
    </lineage>
</organism>
<protein>
    <submittedName>
        <fullName evidence="1">Uncharacterized protein</fullName>
    </submittedName>
</protein>
<evidence type="ECO:0000313" key="1">
    <source>
        <dbReference type="EMBL" id="SDM82639.1"/>
    </source>
</evidence>
<sequence length="83" mass="9199">MRKSILIAAVLSLFVFTDCSKAKEAVDTLNSLECLRKVQEINDNDDLTCSQTIAELEKLERNCGAFDQETLESIALAKSVCED</sequence>